<reference evidence="8 9" key="1">
    <citation type="submission" date="2020-03" db="EMBL/GenBank/DDBJ databases">
        <title>Genomic Encyclopedia of Type Strains, Phase IV (KMG-IV): sequencing the most valuable type-strain genomes for metagenomic binning, comparative biology and taxonomic classification.</title>
        <authorList>
            <person name="Goeker M."/>
        </authorList>
    </citation>
    <scope>NUCLEOTIDE SEQUENCE [LARGE SCALE GENOMIC DNA]</scope>
    <source>
        <strain evidence="8 9">DSM 27651</strain>
    </source>
</reference>
<name>A0ABX0XR98_9SPHN</name>
<evidence type="ECO:0000256" key="4">
    <source>
        <dbReference type="RuleBase" id="RU004447"/>
    </source>
</evidence>
<evidence type="ECO:0000259" key="6">
    <source>
        <dbReference type="Pfam" id="PF00675"/>
    </source>
</evidence>
<dbReference type="EC" id="3.4.24.-" evidence="8"/>
<accession>A0ABX0XR98</accession>
<dbReference type="RefSeq" id="WP_167956044.1">
    <property type="nucleotide sequence ID" value="NZ_JAATJE010000002.1"/>
</dbReference>
<comment type="similarity">
    <text evidence="2 4">Belongs to the peptidase M16 family.</text>
</comment>
<evidence type="ECO:0000313" key="8">
    <source>
        <dbReference type="EMBL" id="NJC35274.1"/>
    </source>
</evidence>
<dbReference type="EMBL" id="JAATJE010000002">
    <property type="protein sequence ID" value="NJC35274.1"/>
    <property type="molecule type" value="Genomic_DNA"/>
</dbReference>
<dbReference type="PANTHER" id="PTHR11851">
    <property type="entry name" value="METALLOPROTEASE"/>
    <property type="match status" value="1"/>
</dbReference>
<dbReference type="PROSITE" id="PS00143">
    <property type="entry name" value="INSULINASE"/>
    <property type="match status" value="1"/>
</dbReference>
<dbReference type="InterPro" id="IPR011249">
    <property type="entry name" value="Metalloenz_LuxS/M16"/>
</dbReference>
<keyword evidence="3" id="KW-0482">Metalloprotease</keyword>
<dbReference type="Pfam" id="PF05193">
    <property type="entry name" value="Peptidase_M16_C"/>
    <property type="match status" value="2"/>
</dbReference>
<comment type="cofactor">
    <cofactor evidence="1">
        <name>Zn(2+)</name>
        <dbReference type="ChEBI" id="CHEBI:29105"/>
    </cofactor>
</comment>
<dbReference type="SUPFAM" id="SSF63411">
    <property type="entry name" value="LuxS/MPP-like metallohydrolase"/>
    <property type="match status" value="3"/>
</dbReference>
<dbReference type="InterPro" id="IPR007863">
    <property type="entry name" value="Peptidase_M16_C"/>
</dbReference>
<feature type="domain" description="Peptidase M16 C-terminal" evidence="7">
    <location>
        <begin position="230"/>
        <end position="306"/>
    </location>
</feature>
<feature type="chain" id="PRO_5046442928" evidence="5">
    <location>
        <begin position="29"/>
        <end position="971"/>
    </location>
</feature>
<evidence type="ECO:0000256" key="2">
    <source>
        <dbReference type="ARBA" id="ARBA00007261"/>
    </source>
</evidence>
<dbReference type="GO" id="GO:0008233">
    <property type="term" value="F:peptidase activity"/>
    <property type="evidence" value="ECO:0007669"/>
    <property type="project" value="UniProtKB-KW"/>
</dbReference>
<keyword evidence="5" id="KW-0732">Signal</keyword>
<dbReference type="InterPro" id="IPR001431">
    <property type="entry name" value="Pept_M16_Zn_BS"/>
</dbReference>
<proteinExistence type="inferred from homology"/>
<organism evidence="8 9">
    <name type="scientific">Sphingomonas jejuensis</name>
    <dbReference type="NCBI Taxonomy" id="904715"/>
    <lineage>
        <taxon>Bacteria</taxon>
        <taxon>Pseudomonadati</taxon>
        <taxon>Pseudomonadota</taxon>
        <taxon>Alphaproteobacteria</taxon>
        <taxon>Sphingomonadales</taxon>
        <taxon>Sphingomonadaceae</taxon>
        <taxon>Sphingomonas</taxon>
    </lineage>
</organism>
<feature type="domain" description="Peptidase M16 N-terminal" evidence="6">
    <location>
        <begin position="80"/>
        <end position="215"/>
    </location>
</feature>
<dbReference type="Proteomes" id="UP000734218">
    <property type="component" value="Unassembled WGS sequence"/>
</dbReference>
<dbReference type="Pfam" id="PF00675">
    <property type="entry name" value="Peptidase_M16"/>
    <property type="match status" value="1"/>
</dbReference>
<dbReference type="Gene3D" id="3.30.830.10">
    <property type="entry name" value="Metalloenzyme, LuxS/M16 peptidase-like"/>
    <property type="match status" value="3"/>
</dbReference>
<comment type="caution">
    <text evidence="8">The sequence shown here is derived from an EMBL/GenBank/DDBJ whole genome shotgun (WGS) entry which is preliminary data.</text>
</comment>
<evidence type="ECO:0000259" key="7">
    <source>
        <dbReference type="Pfam" id="PF05193"/>
    </source>
</evidence>
<dbReference type="PANTHER" id="PTHR11851:SF49">
    <property type="entry name" value="MITOCHONDRIAL-PROCESSING PEPTIDASE SUBUNIT ALPHA"/>
    <property type="match status" value="1"/>
</dbReference>
<dbReference type="InterPro" id="IPR050361">
    <property type="entry name" value="MPP/UQCRC_Complex"/>
</dbReference>
<dbReference type="PROSITE" id="PS51257">
    <property type="entry name" value="PROKAR_LIPOPROTEIN"/>
    <property type="match status" value="1"/>
</dbReference>
<evidence type="ECO:0000256" key="5">
    <source>
        <dbReference type="SAM" id="SignalP"/>
    </source>
</evidence>
<keyword evidence="8" id="KW-0378">Hydrolase</keyword>
<feature type="domain" description="Peptidase M16 C-terminal" evidence="7">
    <location>
        <begin position="705"/>
        <end position="884"/>
    </location>
</feature>
<evidence type="ECO:0000256" key="1">
    <source>
        <dbReference type="ARBA" id="ARBA00001947"/>
    </source>
</evidence>
<keyword evidence="8" id="KW-0645">Protease</keyword>
<feature type="signal peptide" evidence="5">
    <location>
        <begin position="1"/>
        <end position="28"/>
    </location>
</feature>
<protein>
    <submittedName>
        <fullName evidence="8">Zinc protease</fullName>
        <ecNumber evidence="8">3.4.24.-</ecNumber>
    </submittedName>
</protein>
<evidence type="ECO:0000256" key="3">
    <source>
        <dbReference type="ARBA" id="ARBA00023049"/>
    </source>
</evidence>
<dbReference type="GO" id="GO:0006508">
    <property type="term" value="P:proteolysis"/>
    <property type="evidence" value="ECO:0007669"/>
    <property type="project" value="UniProtKB-KW"/>
</dbReference>
<gene>
    <name evidence="8" type="ORF">GGR88_002788</name>
</gene>
<evidence type="ECO:0000313" key="9">
    <source>
        <dbReference type="Proteomes" id="UP000734218"/>
    </source>
</evidence>
<keyword evidence="9" id="KW-1185">Reference proteome</keyword>
<dbReference type="InterPro" id="IPR011765">
    <property type="entry name" value="Pept_M16_N"/>
</dbReference>
<sequence length="971" mass="103929">MRNIVRRVSRLVAPVLGLSLLITGCATPGPSGRTGPVANDPSKPWLYQGSDIPVDPQWLFGTLPNGLRYAVRRNGVPPGQVSIRVRLDAGSLHEQDSERGFAHFIEHLSFRSSLYVPDGEAVRVWQRLGATFGADSNAATTPTQTVYQLDLPAATASGLGESVRILSGMMKAPGILPAIVDSERSVILAEARESSDPQRRVSDATRALFFAGQRLAERAPIGTPETLGAATADTLRAFHDRWYRPERAVVVIAGDGDPRLFEQLIRQHFSDWQGKGRNPVDPDFGQPEDGLPETAVVVEPQLPTLVSMATLRPWTYRDDTIAFNQGRLRDLVAIQIINRRLESRARAGGAFLQANVGVDDVARSANGTFVNIVPLEGNWQAALREVRGVIAEAREVAPDQATIDREVAEFDSALQVGVESARSEAGAKLADDIVSAVDIRETVASAQVSLDIFRQMRGSFTPEAMLDSTRRMFTGTDTRAILSTQTADVNAQAQLAAAMAEEITVDPADRTAQADISLDQLPALGTPATIVSREQAAGIPIEYITLSNGVRLVLFANNSEAGKVLVSARFGRGSLALPADRPSPAWAAPIALVQSGIGPFGQEELDRLTTGRRISMGFATGEDSFELRGITRAADLGDQLRLMAAKLTVPTWDPNPVSRARATALAADEAARGSPISVLSRALPGLLRGGDPRYTQPDREQIAALTPDSFRSLWEPLLATGPIELFIMGDVPAEDAIRLASETFGALPPRNPAPVVAAPIGRPAASDTPIRLTHNGDPAQAAALIGWPTGGGSNTAEAAFEARKLEVLAAIFNDRLFDRLRQIEGASYSPSVLSSWPDRLPSGGALVAVSAVSTERLPDFFRLAETIAGELRTTPVQADELQRALGPIANYFARATSGNGFWLDRLAGVSWNRQAMANIFAFPTDLRRITPAEVQATAQRWLTPDSSFRAEVRAGGNTAAAPATPAAAPAR</sequence>